<dbReference type="eggNOG" id="COG0662">
    <property type="taxonomic scope" value="Bacteria"/>
</dbReference>
<dbReference type="PANTHER" id="PTHR36440:SF1">
    <property type="entry name" value="PUTATIVE (AFU_ORTHOLOGUE AFUA_8G07350)-RELATED"/>
    <property type="match status" value="1"/>
</dbReference>
<dbReference type="OrthoDB" id="9798709at2"/>
<dbReference type="HOGENOM" id="CLU_103066_6_0_0"/>
<dbReference type="Proteomes" id="UP000001916">
    <property type="component" value="Chromosome"/>
</dbReference>
<feature type="domain" description="Cupin type-2" evidence="1">
    <location>
        <begin position="55"/>
        <end position="114"/>
    </location>
</feature>
<dbReference type="PANTHER" id="PTHR36440">
    <property type="entry name" value="PUTATIVE (AFU_ORTHOLOGUE AFUA_8G07350)-RELATED"/>
    <property type="match status" value="1"/>
</dbReference>
<dbReference type="EMBL" id="CP002042">
    <property type="protein sequence ID" value="ADH62148.1"/>
    <property type="molecule type" value="Genomic_DNA"/>
</dbReference>
<dbReference type="InterPro" id="IPR011051">
    <property type="entry name" value="RmlC_Cupin_sf"/>
</dbReference>
<sequence>MGSFDGQPVKVLAGQDRFERQRKVFGVMPFALKLTAQDVGEGWLILEQANAYRGGPPRHLHHGQDEWFYVIEGEYVVEIAGQQHRLGPGDSILAPRQVPHTWALVGPGAGRMLIAFQPAGKMEAFFDEATKLPEMPPYPEVRELFAAHGMEVVGPPLEVD</sequence>
<evidence type="ECO:0000259" key="1">
    <source>
        <dbReference type="Pfam" id="PF07883"/>
    </source>
</evidence>
<evidence type="ECO:0000313" key="3">
    <source>
        <dbReference type="Proteomes" id="UP000001916"/>
    </source>
</evidence>
<dbReference type="Gene3D" id="2.60.120.10">
    <property type="entry name" value="Jelly Rolls"/>
    <property type="match status" value="1"/>
</dbReference>
<reference evidence="2 3" key="1">
    <citation type="journal article" date="2010" name="Stand. Genomic Sci.">
        <title>Complete genome sequence of Meiothermus silvanus type strain (VI-R2).</title>
        <authorList>
            <person name="Sikorski J."/>
            <person name="Tindall B.J."/>
            <person name="Lowry S."/>
            <person name="Lucas S."/>
            <person name="Nolan M."/>
            <person name="Copeland A."/>
            <person name="Glavina Del Rio T."/>
            <person name="Tice H."/>
            <person name="Cheng J.F."/>
            <person name="Han C."/>
            <person name="Pitluck S."/>
            <person name="Liolios K."/>
            <person name="Ivanova N."/>
            <person name="Mavromatis K."/>
            <person name="Mikhailova N."/>
            <person name="Pati A."/>
            <person name="Goodwin L."/>
            <person name="Chen A."/>
            <person name="Palaniappan K."/>
            <person name="Land M."/>
            <person name="Hauser L."/>
            <person name="Chang Y.J."/>
            <person name="Jeffries C.D."/>
            <person name="Rohde M."/>
            <person name="Goker M."/>
            <person name="Woyke T."/>
            <person name="Bristow J."/>
            <person name="Eisen J.A."/>
            <person name="Markowitz V."/>
            <person name="Hugenholtz P."/>
            <person name="Kyrpides N.C."/>
            <person name="Klenk H.P."/>
            <person name="Lapidus A."/>
        </authorList>
    </citation>
    <scope>NUCLEOTIDE SEQUENCE [LARGE SCALE GENOMIC DNA]</scope>
    <source>
        <strain evidence="3">ATCC 700542 / DSM 9946 / VI-R2</strain>
    </source>
</reference>
<dbReference type="RefSeq" id="WP_013156755.1">
    <property type="nucleotide sequence ID" value="NC_014212.1"/>
</dbReference>
<dbReference type="InterPro" id="IPR014710">
    <property type="entry name" value="RmlC-like_jellyroll"/>
</dbReference>
<proteinExistence type="predicted"/>
<dbReference type="SUPFAM" id="SSF51182">
    <property type="entry name" value="RmlC-like cupins"/>
    <property type="match status" value="1"/>
</dbReference>
<dbReference type="STRING" id="526227.Mesil_0204"/>
<dbReference type="AlphaFoldDB" id="D7BGZ4"/>
<protein>
    <submittedName>
        <fullName evidence="2">Cupin 2 conserved barrel domain protein</fullName>
    </submittedName>
</protein>
<dbReference type="Pfam" id="PF07883">
    <property type="entry name" value="Cupin_2"/>
    <property type="match status" value="1"/>
</dbReference>
<dbReference type="InterPro" id="IPR013096">
    <property type="entry name" value="Cupin_2"/>
</dbReference>
<name>D7BGZ4_ALLS1</name>
<accession>D7BGZ4</accession>
<dbReference type="InterPro" id="IPR053146">
    <property type="entry name" value="QDO-like"/>
</dbReference>
<evidence type="ECO:0000313" key="2">
    <source>
        <dbReference type="EMBL" id="ADH62148.1"/>
    </source>
</evidence>
<dbReference type="KEGG" id="msv:Mesil_0204"/>
<organism evidence="2 3">
    <name type="scientific">Allomeiothermus silvanus (strain ATCC 700542 / DSM 9946 / NBRC 106475 / NCIMB 13440 / VI-R2)</name>
    <name type="common">Thermus silvanus</name>
    <dbReference type="NCBI Taxonomy" id="526227"/>
    <lineage>
        <taxon>Bacteria</taxon>
        <taxon>Thermotogati</taxon>
        <taxon>Deinococcota</taxon>
        <taxon>Deinococci</taxon>
        <taxon>Thermales</taxon>
        <taxon>Thermaceae</taxon>
        <taxon>Allomeiothermus</taxon>
    </lineage>
</organism>
<gene>
    <name evidence="2" type="ordered locus">Mesil_0204</name>
</gene>
<keyword evidence="3" id="KW-1185">Reference proteome</keyword>